<evidence type="ECO:0000313" key="1">
    <source>
        <dbReference type="EMBL" id="QIC68017.1"/>
    </source>
</evidence>
<organism evidence="1 2">
    <name type="scientific">Acinetobacter schindleri</name>
    <dbReference type="NCBI Taxonomy" id="108981"/>
    <lineage>
        <taxon>Bacteria</taxon>
        <taxon>Pseudomonadati</taxon>
        <taxon>Pseudomonadota</taxon>
        <taxon>Gammaproteobacteria</taxon>
        <taxon>Moraxellales</taxon>
        <taxon>Moraxellaceae</taxon>
        <taxon>Acinetobacter</taxon>
    </lineage>
</organism>
<gene>
    <name evidence="1" type="ORF">FSC10_11915</name>
</gene>
<dbReference type="RefSeq" id="WP_163171993.1">
    <property type="nucleotide sequence ID" value="NZ_CP044463.1"/>
</dbReference>
<accession>A0AAE6WX24</accession>
<protein>
    <submittedName>
        <fullName evidence="1">Uncharacterized protein</fullName>
    </submittedName>
</protein>
<reference evidence="1 2" key="1">
    <citation type="submission" date="2019-09" db="EMBL/GenBank/DDBJ databases">
        <title>Non-baumannii Acinetobacter spp. carrying blaNDM-1 isolated in China.</title>
        <authorList>
            <person name="Cui C."/>
            <person name="Chen C."/>
            <person name="Sun J."/>
            <person name="Liu Y."/>
        </authorList>
    </citation>
    <scope>NUCLEOTIDE SEQUENCE [LARGE SCALE GENOMIC DNA]</scope>
    <source>
        <strain evidence="1 2">HZE23-1</strain>
    </source>
</reference>
<name>A0AAE6WX24_9GAMM</name>
<sequence>MNIKFVVVGLLVIAGLFFGTEKYWEYKFQQQARDNLKQVHMDAQTQQRLENSGLPISGDILNQYPNIITYMKLTTLADNQLPTEIQSHVRQLGCMQVDQLQGQEPDLVKAYIAVLEEDQVSSSYTIQNKFGKAVFEHKQILADCPNFMTLRQL</sequence>
<proteinExistence type="predicted"/>
<dbReference type="Proteomes" id="UP000503505">
    <property type="component" value="Chromosome"/>
</dbReference>
<evidence type="ECO:0000313" key="2">
    <source>
        <dbReference type="Proteomes" id="UP000503505"/>
    </source>
</evidence>
<dbReference type="EMBL" id="CP044463">
    <property type="protein sequence ID" value="QIC68017.1"/>
    <property type="molecule type" value="Genomic_DNA"/>
</dbReference>
<dbReference type="AlphaFoldDB" id="A0AAE6WX24"/>